<name>A0A5K3F2Z9_MESCO</name>
<evidence type="ECO:0000259" key="4">
    <source>
        <dbReference type="PROSITE" id="PS50102"/>
    </source>
</evidence>
<proteinExistence type="predicted"/>
<dbReference type="InterPro" id="IPR012677">
    <property type="entry name" value="Nucleotide-bd_a/b_plait_sf"/>
</dbReference>
<reference evidence="5" key="1">
    <citation type="submission" date="2019-11" db="UniProtKB">
        <authorList>
            <consortium name="WormBaseParasite"/>
        </authorList>
    </citation>
    <scope>IDENTIFICATION</scope>
</reference>
<evidence type="ECO:0000256" key="1">
    <source>
        <dbReference type="ARBA" id="ARBA00022884"/>
    </source>
</evidence>
<dbReference type="GO" id="GO:0003723">
    <property type="term" value="F:RNA binding"/>
    <property type="evidence" value="ECO:0007669"/>
    <property type="project" value="UniProtKB-UniRule"/>
</dbReference>
<keyword evidence="1 2" id="KW-0694">RNA-binding</keyword>
<dbReference type="SMART" id="SM00360">
    <property type="entry name" value="RRM"/>
    <property type="match status" value="1"/>
</dbReference>
<evidence type="ECO:0000256" key="2">
    <source>
        <dbReference type="PROSITE-ProRule" id="PRU00176"/>
    </source>
</evidence>
<dbReference type="InterPro" id="IPR035979">
    <property type="entry name" value="RBD_domain_sf"/>
</dbReference>
<dbReference type="Gene3D" id="3.30.70.330">
    <property type="match status" value="1"/>
</dbReference>
<protein>
    <submittedName>
        <fullName evidence="5">RRM domain-containing protein</fullName>
    </submittedName>
</protein>
<dbReference type="Pfam" id="PF00076">
    <property type="entry name" value="RRM_1"/>
    <property type="match status" value="1"/>
</dbReference>
<organism evidence="5">
    <name type="scientific">Mesocestoides corti</name>
    <name type="common">Flatworm</name>
    <dbReference type="NCBI Taxonomy" id="53468"/>
    <lineage>
        <taxon>Eukaryota</taxon>
        <taxon>Metazoa</taxon>
        <taxon>Spiralia</taxon>
        <taxon>Lophotrochozoa</taxon>
        <taxon>Platyhelminthes</taxon>
        <taxon>Cestoda</taxon>
        <taxon>Eucestoda</taxon>
        <taxon>Cyclophyllidea</taxon>
        <taxon>Mesocestoididae</taxon>
        <taxon>Mesocestoides</taxon>
    </lineage>
</organism>
<dbReference type="WBParaSite" id="MCU_005133-RA">
    <property type="protein sequence ID" value="MCU_005133-RA"/>
    <property type="gene ID" value="MCU_005133"/>
</dbReference>
<feature type="domain" description="RRM" evidence="4">
    <location>
        <begin position="14"/>
        <end position="90"/>
    </location>
</feature>
<evidence type="ECO:0000313" key="5">
    <source>
        <dbReference type="WBParaSite" id="MCU_005133-RA"/>
    </source>
</evidence>
<dbReference type="InterPro" id="IPR000504">
    <property type="entry name" value="RRM_dom"/>
</dbReference>
<dbReference type="PANTHER" id="PTHR23236">
    <property type="entry name" value="EUKARYOTIC TRANSLATION INITIATION FACTOR 4B/4H"/>
    <property type="match status" value="1"/>
</dbReference>
<feature type="region of interest" description="Disordered" evidence="3">
    <location>
        <begin position="84"/>
        <end position="120"/>
    </location>
</feature>
<dbReference type="SUPFAM" id="SSF54928">
    <property type="entry name" value="RNA-binding domain, RBD"/>
    <property type="match status" value="1"/>
</dbReference>
<accession>A0A5K3F2Z9</accession>
<feature type="compositionally biased region" description="Gly residues" evidence="3">
    <location>
        <begin position="94"/>
        <end position="112"/>
    </location>
</feature>
<dbReference type="AlphaFoldDB" id="A0A5K3F2Z9"/>
<dbReference type="PANTHER" id="PTHR23236:SF11">
    <property type="entry name" value="EUKARYOTIC TRANSLATION INITIATION FACTOR 4H"/>
    <property type="match status" value="1"/>
</dbReference>
<sequence length="120" mass="13223">MASRNFVASDVPRYRVFVGNLPKNSLQSYIERIFEGCKISEIQMIRNPETDEFRGFAYVELKDEESYERALSFDGTLVNGKEIRVNNAERRGNQGRGGRGRGGGGGGGGGGPRDFNGRNS</sequence>
<dbReference type="PROSITE" id="PS50102">
    <property type="entry name" value="RRM"/>
    <property type="match status" value="1"/>
</dbReference>
<evidence type="ECO:0000256" key="3">
    <source>
        <dbReference type="SAM" id="MobiDB-lite"/>
    </source>
</evidence>